<evidence type="ECO:0000313" key="5">
    <source>
        <dbReference type="Proteomes" id="UP000050864"/>
    </source>
</evidence>
<dbReference type="InterPro" id="IPR050624">
    <property type="entry name" value="HTH-type_Tx_Regulator"/>
</dbReference>
<dbReference type="RefSeq" id="WP_057635035.1">
    <property type="nucleotide sequence ID" value="NZ_LDJI01000026.1"/>
</dbReference>
<evidence type="ECO:0000256" key="1">
    <source>
        <dbReference type="ARBA" id="ARBA00023125"/>
    </source>
</evidence>
<dbReference type="SUPFAM" id="SSF48498">
    <property type="entry name" value="Tetracyclin repressor-like, C-terminal domain"/>
    <property type="match status" value="1"/>
</dbReference>
<dbReference type="InterPro" id="IPR036271">
    <property type="entry name" value="Tet_transcr_reg_TetR-rel_C_sf"/>
</dbReference>
<feature type="DNA-binding region" description="H-T-H motif" evidence="2">
    <location>
        <begin position="24"/>
        <end position="43"/>
    </location>
</feature>
<dbReference type="PATRIC" id="fig|405444.3.peg.1823"/>
<reference evidence="4 5" key="1">
    <citation type="submission" date="2015-05" db="EMBL/GenBank/DDBJ databases">
        <title>Genome sequencing and analysis of members of genus Stenotrophomonas.</title>
        <authorList>
            <person name="Patil P.P."/>
            <person name="Midha S."/>
            <person name="Patil P.B."/>
        </authorList>
    </citation>
    <scope>NUCLEOTIDE SEQUENCE [LARGE SCALE GENOMIC DNA]</scope>
    <source>
        <strain evidence="4 5">DSM 18929</strain>
    </source>
</reference>
<evidence type="ECO:0000259" key="3">
    <source>
        <dbReference type="PROSITE" id="PS50977"/>
    </source>
</evidence>
<dbReference type="Pfam" id="PF17934">
    <property type="entry name" value="TetR_C_26"/>
    <property type="match status" value="1"/>
</dbReference>
<dbReference type="InterPro" id="IPR009057">
    <property type="entry name" value="Homeodomain-like_sf"/>
</dbReference>
<keyword evidence="1 2" id="KW-0238">DNA-binding</keyword>
<comment type="caution">
    <text evidence="4">The sequence shown here is derived from an EMBL/GenBank/DDBJ whole genome shotgun (WGS) entry which is preliminary data.</text>
</comment>
<dbReference type="PANTHER" id="PTHR43479">
    <property type="entry name" value="ACREF/ENVCD OPERON REPRESSOR-RELATED"/>
    <property type="match status" value="1"/>
</dbReference>
<gene>
    <name evidence="4" type="ORF">ABB26_13615</name>
</gene>
<evidence type="ECO:0000313" key="4">
    <source>
        <dbReference type="EMBL" id="KRG63027.1"/>
    </source>
</evidence>
<dbReference type="InterPro" id="IPR041603">
    <property type="entry name" value="YvdT_C"/>
</dbReference>
<dbReference type="PRINTS" id="PR00455">
    <property type="entry name" value="HTHTETR"/>
</dbReference>
<dbReference type="STRING" id="405444.ABB26_13615"/>
<dbReference type="Pfam" id="PF00440">
    <property type="entry name" value="TetR_N"/>
    <property type="match status" value="1"/>
</dbReference>
<proteinExistence type="predicted"/>
<protein>
    <submittedName>
        <fullName evidence="4">TetR family transcriptional regulator</fullName>
    </submittedName>
</protein>
<dbReference type="GO" id="GO:0003677">
    <property type="term" value="F:DNA binding"/>
    <property type="evidence" value="ECO:0007669"/>
    <property type="project" value="UniProtKB-UniRule"/>
</dbReference>
<dbReference type="AlphaFoldDB" id="A0A0R0CC90"/>
<dbReference type="EMBL" id="LDJI01000026">
    <property type="protein sequence ID" value="KRG63027.1"/>
    <property type="molecule type" value="Genomic_DNA"/>
</dbReference>
<feature type="domain" description="HTH tetR-type" evidence="3">
    <location>
        <begin position="1"/>
        <end position="61"/>
    </location>
</feature>
<dbReference type="SUPFAM" id="SSF46689">
    <property type="entry name" value="Homeodomain-like"/>
    <property type="match status" value="1"/>
</dbReference>
<sequence>MDKRTAIIEAAIAVFGEKGVEKTTVSDIVKRAGIAQGTYYLYFPSRLAVMGGIAEQVVTRMLQRLQVQLDGLSPAAQLDALADAIFAVVEEQHQVVALLYSGMTQTDEMRRWETIYAPLYDWLQQVLVQARAEGAISADVQPRYAARVLIGAIEAAAEQVHLYAATAPDEAHAHRVELERFIRAGLGRDRAH</sequence>
<organism evidence="4 5">
    <name type="scientific">Stenotrophomonas humi</name>
    <dbReference type="NCBI Taxonomy" id="405444"/>
    <lineage>
        <taxon>Bacteria</taxon>
        <taxon>Pseudomonadati</taxon>
        <taxon>Pseudomonadota</taxon>
        <taxon>Gammaproteobacteria</taxon>
        <taxon>Lysobacterales</taxon>
        <taxon>Lysobacteraceae</taxon>
        <taxon>Stenotrophomonas</taxon>
    </lineage>
</organism>
<dbReference type="Gene3D" id="1.10.357.10">
    <property type="entry name" value="Tetracycline Repressor, domain 2"/>
    <property type="match status" value="1"/>
</dbReference>
<name>A0A0R0CC90_9GAMM</name>
<dbReference type="PROSITE" id="PS50977">
    <property type="entry name" value="HTH_TETR_2"/>
    <property type="match status" value="1"/>
</dbReference>
<dbReference type="InterPro" id="IPR001647">
    <property type="entry name" value="HTH_TetR"/>
</dbReference>
<dbReference type="OrthoDB" id="4541465at2"/>
<keyword evidence="5" id="KW-1185">Reference proteome</keyword>
<dbReference type="Proteomes" id="UP000050864">
    <property type="component" value="Unassembled WGS sequence"/>
</dbReference>
<evidence type="ECO:0000256" key="2">
    <source>
        <dbReference type="PROSITE-ProRule" id="PRU00335"/>
    </source>
</evidence>
<dbReference type="PANTHER" id="PTHR43479:SF8">
    <property type="entry name" value="TRANSCRIPTIONAL REGULATOR, TETR FAMILY"/>
    <property type="match status" value="1"/>
</dbReference>
<accession>A0A0R0CC90</accession>